<dbReference type="InterPro" id="IPR036097">
    <property type="entry name" value="HisK_dim/P_sf"/>
</dbReference>
<dbReference type="SUPFAM" id="SSF55781">
    <property type="entry name" value="GAF domain-like"/>
    <property type="match status" value="1"/>
</dbReference>
<dbReference type="InterPro" id="IPR005467">
    <property type="entry name" value="His_kinase_dom"/>
</dbReference>
<dbReference type="InterPro" id="IPR036890">
    <property type="entry name" value="HATPase_C_sf"/>
</dbReference>
<keyword evidence="8" id="KW-1185">Reference proteome</keyword>
<comment type="catalytic activity">
    <reaction evidence="1">
        <text>ATP + protein L-histidine = ADP + protein N-phospho-L-histidine.</text>
        <dbReference type="EC" id="2.7.13.3"/>
    </reaction>
</comment>
<dbReference type="PANTHER" id="PTHR43547">
    <property type="entry name" value="TWO-COMPONENT HISTIDINE KINASE"/>
    <property type="match status" value="1"/>
</dbReference>
<dbReference type="CDD" id="cd00075">
    <property type="entry name" value="HATPase"/>
    <property type="match status" value="1"/>
</dbReference>
<reference evidence="7 8" key="1">
    <citation type="submission" date="2023-02" db="EMBL/GenBank/DDBJ databases">
        <title>Dictyobacter halimunensis sp. nov., a new member of the class Ktedonobacteria from forest soil in a geothermal area.</title>
        <authorList>
            <person name="Rachmania M.K."/>
            <person name="Ningsih F."/>
            <person name="Sakai Y."/>
            <person name="Yabe S."/>
            <person name="Yokota A."/>
            <person name="Sjamsuridzal W."/>
        </authorList>
    </citation>
    <scope>NUCLEOTIDE SEQUENCE [LARGE SCALE GENOMIC DNA]</scope>
    <source>
        <strain evidence="7 8">S3.2.2.5</strain>
    </source>
</reference>
<gene>
    <name evidence="7" type="ORF">KDH_75540</name>
</gene>
<dbReference type="Pfam" id="PF00512">
    <property type="entry name" value="HisKA"/>
    <property type="match status" value="1"/>
</dbReference>
<dbReference type="Proteomes" id="UP001344906">
    <property type="component" value="Unassembled WGS sequence"/>
</dbReference>
<dbReference type="Gene3D" id="3.30.565.10">
    <property type="entry name" value="Histidine kinase-like ATPase, C-terminal domain"/>
    <property type="match status" value="1"/>
</dbReference>
<evidence type="ECO:0000259" key="6">
    <source>
        <dbReference type="PROSITE" id="PS50109"/>
    </source>
</evidence>
<evidence type="ECO:0000313" key="8">
    <source>
        <dbReference type="Proteomes" id="UP001344906"/>
    </source>
</evidence>
<dbReference type="InterPro" id="IPR003594">
    <property type="entry name" value="HATPase_dom"/>
</dbReference>
<dbReference type="InterPro" id="IPR004358">
    <property type="entry name" value="Sig_transdc_His_kin-like_C"/>
</dbReference>
<dbReference type="SUPFAM" id="SSF47384">
    <property type="entry name" value="Homodimeric domain of signal transducing histidine kinase"/>
    <property type="match status" value="1"/>
</dbReference>
<dbReference type="EMBL" id="BSRI01000002">
    <property type="protein sequence ID" value="GLV60735.1"/>
    <property type="molecule type" value="Genomic_DNA"/>
</dbReference>
<evidence type="ECO:0000256" key="2">
    <source>
        <dbReference type="ARBA" id="ARBA00012438"/>
    </source>
</evidence>
<dbReference type="SUPFAM" id="SSF55874">
    <property type="entry name" value="ATPase domain of HSP90 chaperone/DNA topoisomerase II/histidine kinase"/>
    <property type="match status" value="1"/>
</dbReference>
<dbReference type="Pfam" id="PF02518">
    <property type="entry name" value="HATPase_c"/>
    <property type="match status" value="1"/>
</dbReference>
<comment type="caution">
    <text evidence="7">The sequence shown here is derived from an EMBL/GenBank/DDBJ whole genome shotgun (WGS) entry which is preliminary data.</text>
</comment>
<dbReference type="SMART" id="SM00388">
    <property type="entry name" value="HisKA"/>
    <property type="match status" value="1"/>
</dbReference>
<feature type="domain" description="Histidine kinase" evidence="6">
    <location>
        <begin position="231"/>
        <end position="464"/>
    </location>
</feature>
<name>A0ABQ6G4C6_9CHLR</name>
<evidence type="ECO:0000256" key="3">
    <source>
        <dbReference type="ARBA" id="ARBA00022553"/>
    </source>
</evidence>
<dbReference type="EC" id="2.7.13.3" evidence="2"/>
<sequence length="466" mass="52471">MVIVFHEISKRYQQALHLRRVLEAVLTLTQAIAHLPERLPQQVAGTSTDGSLFFSPPVIFVAQQLVHVIRQVVGCHGAFLKVLRWPEGCVYYVAGSGFTPEQEESERATGGLITLFDVYEKTVVKRLFEKKEVILRGDRVRHPHGYTDFSSESLLLVPLFLEKRLAGVLVIMKAGVTSIYTPEEIDLVKALATQALLVIKYLSHIYEQVETHTREIALQEMHQLNQDFLVLASHELRTPLTGILGNLQLAQRRLETLTHQDAAQEQDVSDSVAQAQQPLASATQSARLQQRMINDIIDDARIQANQLELRLKRCNLLALLKTVIGAQKVIPRHRLVFEKKTTAREVPVLADVERVTQVFNTFLTNAFIYSPEGTPVTVQLAVEDATARVSIYNEGAGIPFEEQQHLWERFYRTKGYAVQQELDLSLGLGLYLCRAFIERQAGSVGMQSEPEQGATFWFTLPIAAKE</sequence>
<dbReference type="PRINTS" id="PR00344">
    <property type="entry name" value="BCTRLSENSOR"/>
</dbReference>
<keyword evidence="4" id="KW-0808">Transferase</keyword>
<organism evidence="7 8">
    <name type="scientific">Dictyobacter halimunensis</name>
    <dbReference type="NCBI Taxonomy" id="3026934"/>
    <lineage>
        <taxon>Bacteria</taxon>
        <taxon>Bacillati</taxon>
        <taxon>Chloroflexota</taxon>
        <taxon>Ktedonobacteria</taxon>
        <taxon>Ktedonobacterales</taxon>
        <taxon>Dictyobacteraceae</taxon>
        <taxon>Dictyobacter</taxon>
    </lineage>
</organism>
<dbReference type="InterPro" id="IPR003661">
    <property type="entry name" value="HisK_dim/P_dom"/>
</dbReference>
<keyword evidence="5" id="KW-0902">Two-component regulatory system</keyword>
<dbReference type="PANTHER" id="PTHR43547:SF2">
    <property type="entry name" value="HYBRID SIGNAL TRANSDUCTION HISTIDINE KINASE C"/>
    <property type="match status" value="1"/>
</dbReference>
<dbReference type="Pfam" id="PF01590">
    <property type="entry name" value="GAF"/>
    <property type="match status" value="1"/>
</dbReference>
<evidence type="ECO:0000256" key="4">
    <source>
        <dbReference type="ARBA" id="ARBA00022777"/>
    </source>
</evidence>
<dbReference type="InterPro" id="IPR003018">
    <property type="entry name" value="GAF"/>
</dbReference>
<dbReference type="CDD" id="cd00082">
    <property type="entry name" value="HisKA"/>
    <property type="match status" value="1"/>
</dbReference>
<proteinExistence type="predicted"/>
<evidence type="ECO:0000256" key="1">
    <source>
        <dbReference type="ARBA" id="ARBA00000085"/>
    </source>
</evidence>
<keyword evidence="4" id="KW-0418">Kinase</keyword>
<keyword evidence="3" id="KW-0597">Phosphoprotein</keyword>
<evidence type="ECO:0000256" key="5">
    <source>
        <dbReference type="ARBA" id="ARBA00023012"/>
    </source>
</evidence>
<evidence type="ECO:0000313" key="7">
    <source>
        <dbReference type="EMBL" id="GLV60735.1"/>
    </source>
</evidence>
<dbReference type="Gene3D" id="3.30.450.40">
    <property type="match status" value="1"/>
</dbReference>
<accession>A0ABQ6G4C6</accession>
<dbReference type="SMART" id="SM00387">
    <property type="entry name" value="HATPase_c"/>
    <property type="match status" value="1"/>
</dbReference>
<dbReference type="PROSITE" id="PS50109">
    <property type="entry name" value="HIS_KIN"/>
    <property type="match status" value="1"/>
</dbReference>
<dbReference type="InterPro" id="IPR029016">
    <property type="entry name" value="GAF-like_dom_sf"/>
</dbReference>
<protein>
    <recommendedName>
        <fullName evidence="2">histidine kinase</fullName>
        <ecNumber evidence="2">2.7.13.3</ecNumber>
    </recommendedName>
</protein>
<dbReference type="Gene3D" id="1.10.287.130">
    <property type="match status" value="1"/>
</dbReference>